<evidence type="ECO:0000313" key="1">
    <source>
        <dbReference type="EMBL" id="PPR97263.1"/>
    </source>
</evidence>
<organism evidence="1 2">
    <name type="scientific">Gossypium barbadense</name>
    <name type="common">Sea Island cotton</name>
    <name type="synonym">Hibiscus barbadensis</name>
    <dbReference type="NCBI Taxonomy" id="3634"/>
    <lineage>
        <taxon>Eukaryota</taxon>
        <taxon>Viridiplantae</taxon>
        <taxon>Streptophyta</taxon>
        <taxon>Embryophyta</taxon>
        <taxon>Tracheophyta</taxon>
        <taxon>Spermatophyta</taxon>
        <taxon>Magnoliopsida</taxon>
        <taxon>eudicotyledons</taxon>
        <taxon>Gunneridae</taxon>
        <taxon>Pentapetalae</taxon>
        <taxon>rosids</taxon>
        <taxon>malvids</taxon>
        <taxon>Malvales</taxon>
        <taxon>Malvaceae</taxon>
        <taxon>Malvoideae</taxon>
        <taxon>Gossypium</taxon>
    </lineage>
</organism>
<dbReference type="EMBL" id="KZ665896">
    <property type="protein sequence ID" value="PPR97263.1"/>
    <property type="molecule type" value="Genomic_DNA"/>
</dbReference>
<evidence type="ECO:0000313" key="2">
    <source>
        <dbReference type="Proteomes" id="UP000239757"/>
    </source>
</evidence>
<accession>A0A2P5X1R0</accession>
<gene>
    <name evidence="1" type="ORF">GOBAR_AA23405</name>
</gene>
<reference evidence="1 2" key="1">
    <citation type="submission" date="2015-01" db="EMBL/GenBank/DDBJ databases">
        <title>Genome of allotetraploid Gossypium barbadense reveals genomic plasticity and fiber elongation in cotton evolution.</title>
        <authorList>
            <person name="Chen X."/>
            <person name="Liu X."/>
            <person name="Zhao B."/>
            <person name="Zheng H."/>
            <person name="Hu Y."/>
            <person name="Lu G."/>
            <person name="Yang C."/>
            <person name="Chen J."/>
            <person name="Shan C."/>
            <person name="Zhang L."/>
            <person name="Zhou Y."/>
            <person name="Wang L."/>
            <person name="Guo W."/>
            <person name="Bai Y."/>
            <person name="Ruan J."/>
            <person name="Shangguan X."/>
            <person name="Mao Y."/>
            <person name="Jiang J."/>
            <person name="Zhu Y."/>
            <person name="Lei J."/>
            <person name="Kang H."/>
            <person name="Chen S."/>
            <person name="He X."/>
            <person name="Wang R."/>
            <person name="Wang Y."/>
            <person name="Chen J."/>
            <person name="Wang L."/>
            <person name="Yu S."/>
            <person name="Wang B."/>
            <person name="Wei J."/>
            <person name="Song S."/>
            <person name="Lu X."/>
            <person name="Gao Z."/>
            <person name="Gu W."/>
            <person name="Deng X."/>
            <person name="Ma D."/>
            <person name="Wang S."/>
            <person name="Liang W."/>
            <person name="Fang L."/>
            <person name="Cai C."/>
            <person name="Zhu X."/>
            <person name="Zhou B."/>
            <person name="Zhang Y."/>
            <person name="Chen Z."/>
            <person name="Xu S."/>
            <person name="Zhu R."/>
            <person name="Wang S."/>
            <person name="Zhang T."/>
            <person name="Zhao G."/>
        </authorList>
    </citation>
    <scope>NUCLEOTIDE SEQUENCE [LARGE SCALE GENOMIC DNA]</scope>
    <source>
        <strain evidence="2">cv. Xinhai21</strain>
        <tissue evidence="1">Leaf</tissue>
    </source>
</reference>
<name>A0A2P5X1R0_GOSBA</name>
<sequence>MLLGATTHRAKRLSVEEGPSYRAQKQLKLNHLRSPDIKRATRQGLRFPWARPRDLPVKSSSCDIAPAHSEPFEAQSGGQQFTAVTLLHGPGIQLRARPHSLYQRNSQSTRLHRSPPTAVNGLVLLRSTFPPAPDQVGSRLLSKGHVLSRPLMNARLQQGIRPNTSFPLTHFNLLEGHAIYARTLNNGFAQLILWKLE</sequence>
<protein>
    <submittedName>
        <fullName evidence="1">Uncharacterized protein</fullName>
    </submittedName>
</protein>
<proteinExistence type="predicted"/>
<dbReference type="AlphaFoldDB" id="A0A2P5X1R0"/>
<dbReference type="Proteomes" id="UP000239757">
    <property type="component" value="Unassembled WGS sequence"/>
</dbReference>